<protein>
    <recommendedName>
        <fullName evidence="4">DUF4913 domain-containing protein</fullName>
    </recommendedName>
</protein>
<feature type="region of interest" description="Disordered" evidence="1">
    <location>
        <begin position="157"/>
        <end position="190"/>
    </location>
</feature>
<evidence type="ECO:0008006" key="4">
    <source>
        <dbReference type="Google" id="ProtNLM"/>
    </source>
</evidence>
<dbReference type="OrthoDB" id="4186018at2"/>
<dbReference type="Proteomes" id="UP000031501">
    <property type="component" value="Chromosome"/>
</dbReference>
<gene>
    <name evidence="2" type="ORF">LK07_24030</name>
</gene>
<evidence type="ECO:0000313" key="3">
    <source>
        <dbReference type="Proteomes" id="UP000031501"/>
    </source>
</evidence>
<keyword evidence="3" id="KW-1185">Reference proteome</keyword>
<feature type="region of interest" description="Disordered" evidence="1">
    <location>
        <begin position="45"/>
        <end position="66"/>
    </location>
</feature>
<accession>A0A221P355</accession>
<dbReference type="AlphaFoldDB" id="A0A221P355"/>
<evidence type="ECO:0000313" key="2">
    <source>
        <dbReference type="EMBL" id="ASN26574.1"/>
    </source>
</evidence>
<evidence type="ECO:0000256" key="1">
    <source>
        <dbReference type="SAM" id="MobiDB-lite"/>
    </source>
</evidence>
<dbReference type="STRING" id="1355015.LK06_022865"/>
<proteinExistence type="predicted"/>
<name>A0A221P355_9ACTN</name>
<dbReference type="KEGG" id="splu:LK06_022865"/>
<dbReference type="EMBL" id="CP022433">
    <property type="protein sequence ID" value="ASN26574.1"/>
    <property type="molecule type" value="Genomic_DNA"/>
</dbReference>
<reference evidence="2 3" key="1">
    <citation type="submission" date="2017-07" db="EMBL/GenBank/DDBJ databases">
        <title>Genome sequence of Streptomyces pluripotens MUSC 137T.</title>
        <authorList>
            <person name="Ser H.-L."/>
            <person name="Lee L.-H."/>
        </authorList>
    </citation>
    <scope>NUCLEOTIDE SEQUENCE [LARGE SCALE GENOMIC DNA]</scope>
    <source>
        <strain evidence="2 3">MUSC 137</strain>
    </source>
</reference>
<organism evidence="2 3">
    <name type="scientific">Streptomyces pluripotens</name>
    <dbReference type="NCBI Taxonomy" id="1355015"/>
    <lineage>
        <taxon>Bacteria</taxon>
        <taxon>Bacillati</taxon>
        <taxon>Actinomycetota</taxon>
        <taxon>Actinomycetes</taxon>
        <taxon>Kitasatosporales</taxon>
        <taxon>Streptomycetaceae</taxon>
        <taxon>Streptomyces</taxon>
    </lineage>
</organism>
<sequence>MSEVTVEGLEAQLEELAEIVTALTDKQDQRIEGLEQALTELRDGIGGLTSRRASGPGEEPHPRPWTARATPQQWSELADWVDWLHAHYQPQGEYRIPPCWPDHAGAAEELAGLQASWKAAMLAAEQSHDNGDQALYWHDRYLWDTLIRANRVIPNACRNTGHTSPRELPPTDRTGLPQVNGQPGAAPATW</sequence>
<dbReference type="RefSeq" id="WP_043435308.1">
    <property type="nucleotide sequence ID" value="NZ_CP021080.1"/>
</dbReference>